<dbReference type="SUPFAM" id="SSF54001">
    <property type="entry name" value="Cysteine proteinases"/>
    <property type="match status" value="1"/>
</dbReference>
<proteinExistence type="inferred from homology"/>
<accession>A0ABR2MGV9</accession>
<name>A0ABR2MGV9_9ASPA</name>
<dbReference type="Gene3D" id="3.40.395.10">
    <property type="entry name" value="Adenoviral Proteinase, Chain A"/>
    <property type="match status" value="1"/>
</dbReference>
<keyword evidence="2" id="KW-0645">Protease</keyword>
<reference evidence="5 6" key="1">
    <citation type="journal article" date="2022" name="Nat. Plants">
        <title>Genomes of leafy and leafless Platanthera orchids illuminate the evolution of mycoheterotrophy.</title>
        <authorList>
            <person name="Li M.H."/>
            <person name="Liu K.W."/>
            <person name="Li Z."/>
            <person name="Lu H.C."/>
            <person name="Ye Q.L."/>
            <person name="Zhang D."/>
            <person name="Wang J.Y."/>
            <person name="Li Y.F."/>
            <person name="Zhong Z.M."/>
            <person name="Liu X."/>
            <person name="Yu X."/>
            <person name="Liu D.K."/>
            <person name="Tu X.D."/>
            <person name="Liu B."/>
            <person name="Hao Y."/>
            <person name="Liao X.Y."/>
            <person name="Jiang Y.T."/>
            <person name="Sun W.H."/>
            <person name="Chen J."/>
            <person name="Chen Y.Q."/>
            <person name="Ai Y."/>
            <person name="Zhai J.W."/>
            <person name="Wu S.S."/>
            <person name="Zhou Z."/>
            <person name="Hsiao Y.Y."/>
            <person name="Wu W.L."/>
            <person name="Chen Y.Y."/>
            <person name="Lin Y.F."/>
            <person name="Hsu J.L."/>
            <person name="Li C.Y."/>
            <person name="Wang Z.W."/>
            <person name="Zhao X."/>
            <person name="Zhong W.Y."/>
            <person name="Ma X.K."/>
            <person name="Ma L."/>
            <person name="Huang J."/>
            <person name="Chen G.Z."/>
            <person name="Huang M.Z."/>
            <person name="Huang L."/>
            <person name="Peng D.H."/>
            <person name="Luo Y.B."/>
            <person name="Zou S.Q."/>
            <person name="Chen S.P."/>
            <person name="Lan S."/>
            <person name="Tsai W.C."/>
            <person name="Van de Peer Y."/>
            <person name="Liu Z.J."/>
        </authorList>
    </citation>
    <scope>NUCLEOTIDE SEQUENCE [LARGE SCALE GENOMIC DNA]</scope>
    <source>
        <strain evidence="5">Lor288</strain>
    </source>
</reference>
<evidence type="ECO:0000256" key="1">
    <source>
        <dbReference type="ARBA" id="ARBA00005234"/>
    </source>
</evidence>
<dbReference type="Proteomes" id="UP001412067">
    <property type="component" value="Unassembled WGS sequence"/>
</dbReference>
<feature type="domain" description="Ubiquitin-like protease family profile" evidence="4">
    <location>
        <begin position="42"/>
        <end position="116"/>
    </location>
</feature>
<evidence type="ECO:0000256" key="3">
    <source>
        <dbReference type="ARBA" id="ARBA00022801"/>
    </source>
</evidence>
<keyword evidence="3" id="KW-0378">Hydrolase</keyword>
<dbReference type="InterPro" id="IPR038765">
    <property type="entry name" value="Papain-like_cys_pep_sf"/>
</dbReference>
<protein>
    <recommendedName>
        <fullName evidence="4">Ubiquitin-like protease family profile domain-containing protein</fullName>
    </recommendedName>
</protein>
<sequence length="199" mass="22897">MPNPTHRTPLRDHVRSYIIQITYNFICADYLDAQYMITPTSYVQMRYLQEDTNGVLPKDIAIWPLRVVEGLPTQDTGNDCGIFVMKYMEASVVEGSVDWKSHQTWGKDMPRIRAELHGLNLLDDADRYIDSHKYIFMQYTSRYHFKTSGIAENLQCISTGPPKFVGTFKFWQDGAVSTGAAKLSRDILSKNGRFCKIKR</sequence>
<comment type="caution">
    <text evidence="5">The sequence shown here is derived from an EMBL/GenBank/DDBJ whole genome shotgun (WGS) entry which is preliminary data.</text>
</comment>
<evidence type="ECO:0000256" key="2">
    <source>
        <dbReference type="ARBA" id="ARBA00022670"/>
    </source>
</evidence>
<evidence type="ECO:0000313" key="6">
    <source>
        <dbReference type="Proteomes" id="UP001412067"/>
    </source>
</evidence>
<evidence type="ECO:0000313" key="5">
    <source>
        <dbReference type="EMBL" id="KAK8963301.1"/>
    </source>
</evidence>
<comment type="similarity">
    <text evidence="1">Belongs to the peptidase C48 family.</text>
</comment>
<evidence type="ECO:0000259" key="4">
    <source>
        <dbReference type="Pfam" id="PF02902"/>
    </source>
</evidence>
<organism evidence="5 6">
    <name type="scientific">Platanthera guangdongensis</name>
    <dbReference type="NCBI Taxonomy" id="2320717"/>
    <lineage>
        <taxon>Eukaryota</taxon>
        <taxon>Viridiplantae</taxon>
        <taxon>Streptophyta</taxon>
        <taxon>Embryophyta</taxon>
        <taxon>Tracheophyta</taxon>
        <taxon>Spermatophyta</taxon>
        <taxon>Magnoliopsida</taxon>
        <taxon>Liliopsida</taxon>
        <taxon>Asparagales</taxon>
        <taxon>Orchidaceae</taxon>
        <taxon>Orchidoideae</taxon>
        <taxon>Orchideae</taxon>
        <taxon>Orchidinae</taxon>
        <taxon>Platanthera</taxon>
    </lineage>
</organism>
<gene>
    <name evidence="5" type="ORF">KSP40_PGU020709</name>
</gene>
<dbReference type="EMBL" id="JBBWWR010000007">
    <property type="protein sequence ID" value="KAK8963301.1"/>
    <property type="molecule type" value="Genomic_DNA"/>
</dbReference>
<keyword evidence="6" id="KW-1185">Reference proteome</keyword>
<dbReference type="Pfam" id="PF02902">
    <property type="entry name" value="Peptidase_C48"/>
    <property type="match status" value="1"/>
</dbReference>
<dbReference type="InterPro" id="IPR003653">
    <property type="entry name" value="Peptidase_C48_C"/>
</dbReference>